<proteinExistence type="predicted"/>
<keyword evidence="1" id="KW-0472">Membrane</keyword>
<evidence type="ECO:0000256" key="1">
    <source>
        <dbReference type="SAM" id="Phobius"/>
    </source>
</evidence>
<reference evidence="2 3" key="1">
    <citation type="submission" date="2019-04" db="EMBL/GenBank/DDBJ databases">
        <title>Fungal friends and foes A comparative genomics study of 23 Aspergillus species from section Flavi.</title>
        <authorList>
            <consortium name="DOE Joint Genome Institute"/>
            <person name="Kjaerbolling I."/>
            <person name="Vesth T.C."/>
            <person name="Frisvad J.C."/>
            <person name="Nybo J.L."/>
            <person name="Theobald S."/>
            <person name="Kildgaard S."/>
            <person name="Petersen T.I."/>
            <person name="Kuo A."/>
            <person name="Sato A."/>
            <person name="Lyhne E.K."/>
            <person name="Kogle M.E."/>
            <person name="Wiebenga A."/>
            <person name="Kun R.S."/>
            <person name="Lubbers R.J."/>
            <person name="Makela M.R."/>
            <person name="Barry K."/>
            <person name="Chovatia M."/>
            <person name="Clum A."/>
            <person name="Daum C."/>
            <person name="Haridas S."/>
            <person name="He G."/>
            <person name="LaButti K."/>
            <person name="Lipzen A."/>
            <person name="Mondo S."/>
            <person name="Pangilinan J."/>
            <person name="Riley R."/>
            <person name="Salamov A."/>
            <person name="Simmons B.A."/>
            <person name="Magnuson J.K."/>
            <person name="Henrissat B."/>
            <person name="Mortensen U.H."/>
            <person name="Larsen T.O."/>
            <person name="De vries R.P."/>
            <person name="Grigoriev I.V."/>
            <person name="Machida M."/>
            <person name="Baker S.E."/>
            <person name="Andersen M.R."/>
        </authorList>
    </citation>
    <scope>NUCLEOTIDE SEQUENCE [LARGE SCALE GENOMIC DNA]</scope>
    <source>
        <strain evidence="2 3">CBS 117635</strain>
    </source>
</reference>
<name>A0A5N6IPT6_9EURO</name>
<organism evidence="2 3">
    <name type="scientific">Aspergillus minisclerotigenes</name>
    <dbReference type="NCBI Taxonomy" id="656917"/>
    <lineage>
        <taxon>Eukaryota</taxon>
        <taxon>Fungi</taxon>
        <taxon>Dikarya</taxon>
        <taxon>Ascomycota</taxon>
        <taxon>Pezizomycotina</taxon>
        <taxon>Eurotiomycetes</taxon>
        <taxon>Eurotiomycetidae</taxon>
        <taxon>Eurotiales</taxon>
        <taxon>Aspergillaceae</taxon>
        <taxon>Aspergillus</taxon>
        <taxon>Aspergillus subgen. Circumdati</taxon>
    </lineage>
</organism>
<keyword evidence="1" id="KW-0812">Transmembrane</keyword>
<accession>A0A5N6IPT6</accession>
<feature type="transmembrane region" description="Helical" evidence="1">
    <location>
        <begin position="20"/>
        <end position="44"/>
    </location>
</feature>
<dbReference type="Proteomes" id="UP000326289">
    <property type="component" value="Unassembled WGS sequence"/>
</dbReference>
<sequence>MDRHIDRQVGDSDLRLHCSFVFGVRSAGVLVVLVYCVVVGGGLVSGSISD</sequence>
<keyword evidence="1" id="KW-1133">Transmembrane helix</keyword>
<evidence type="ECO:0000313" key="3">
    <source>
        <dbReference type="Proteomes" id="UP000326289"/>
    </source>
</evidence>
<dbReference type="EMBL" id="ML732870">
    <property type="protein sequence ID" value="KAB8268398.1"/>
    <property type="molecule type" value="Genomic_DNA"/>
</dbReference>
<evidence type="ECO:0008006" key="4">
    <source>
        <dbReference type="Google" id="ProtNLM"/>
    </source>
</evidence>
<evidence type="ECO:0000313" key="2">
    <source>
        <dbReference type="EMBL" id="KAB8268398.1"/>
    </source>
</evidence>
<gene>
    <name evidence="2" type="ORF">BDV30DRAFT_218395</name>
</gene>
<protein>
    <recommendedName>
        <fullName evidence="4">Transmembrane protein</fullName>
    </recommendedName>
</protein>
<dbReference type="AlphaFoldDB" id="A0A5N6IPT6"/>
<feature type="non-terminal residue" evidence="2">
    <location>
        <position position="50"/>
    </location>
</feature>
<keyword evidence="3" id="KW-1185">Reference proteome</keyword>